<name>A0A1B6GLP0_9HEMI</name>
<evidence type="ECO:0000256" key="6">
    <source>
        <dbReference type="PROSITE-ProRule" id="PRU01015"/>
    </source>
</evidence>
<dbReference type="CDD" id="cd02440">
    <property type="entry name" value="AdoMet_MTases"/>
    <property type="match status" value="1"/>
</dbReference>
<dbReference type="GO" id="GO:0035241">
    <property type="term" value="F:protein-arginine omega-N monomethyltransferase activity"/>
    <property type="evidence" value="ECO:0007669"/>
    <property type="project" value="TreeGrafter"/>
</dbReference>
<reference evidence="9" key="1">
    <citation type="submission" date="2015-11" db="EMBL/GenBank/DDBJ databases">
        <title>De novo transcriptome assembly of four potential Pierce s Disease insect vectors from Arizona vineyards.</title>
        <authorList>
            <person name="Tassone E.E."/>
        </authorList>
    </citation>
    <scope>NUCLEOTIDE SEQUENCE</scope>
</reference>
<dbReference type="FunFam" id="3.40.50.150:FF:000003">
    <property type="entry name" value="Blast:Protein arginine N-methyltransferase 1"/>
    <property type="match status" value="1"/>
</dbReference>
<dbReference type="EC" id="2.1.1.319" evidence="1"/>
<feature type="region of interest" description="Disordered" evidence="7">
    <location>
        <begin position="1"/>
        <end position="27"/>
    </location>
</feature>
<keyword evidence="3 6" id="KW-0808">Transferase</keyword>
<keyword evidence="4 6" id="KW-0949">S-adenosyl-L-methionine</keyword>
<evidence type="ECO:0000256" key="1">
    <source>
        <dbReference type="ARBA" id="ARBA00011925"/>
    </source>
</evidence>
<dbReference type="InterPro" id="IPR029063">
    <property type="entry name" value="SAM-dependent_MTases_sf"/>
</dbReference>
<dbReference type="AlphaFoldDB" id="A0A1B6GLP0"/>
<dbReference type="SUPFAM" id="SSF53335">
    <property type="entry name" value="S-adenosyl-L-methionine-dependent methyltransferases"/>
    <property type="match status" value="1"/>
</dbReference>
<evidence type="ECO:0000256" key="5">
    <source>
        <dbReference type="ARBA" id="ARBA00049303"/>
    </source>
</evidence>
<evidence type="ECO:0000313" key="9">
    <source>
        <dbReference type="EMBL" id="JAS63321.1"/>
    </source>
</evidence>
<dbReference type="Pfam" id="PF22528">
    <property type="entry name" value="PRMT_C"/>
    <property type="match status" value="1"/>
</dbReference>
<proteinExistence type="predicted"/>
<keyword evidence="2 6" id="KW-0489">Methyltransferase</keyword>
<evidence type="ECO:0000259" key="8">
    <source>
        <dbReference type="Pfam" id="PF22528"/>
    </source>
</evidence>
<dbReference type="PANTHER" id="PTHR11006:SF122">
    <property type="entry name" value="ARGININE METHYLTRANSFERASE 8"/>
    <property type="match status" value="1"/>
</dbReference>
<feature type="compositionally biased region" description="Polar residues" evidence="7">
    <location>
        <begin position="13"/>
        <end position="24"/>
    </location>
</feature>
<dbReference type="FunFam" id="2.70.160.11:FF:000001">
    <property type="entry name" value="Blast:Protein arginine N-methyltransferase 1"/>
    <property type="match status" value="1"/>
</dbReference>
<dbReference type="Gene3D" id="2.70.160.11">
    <property type="entry name" value="Hnrnp arginine n-methyltransferase1"/>
    <property type="match status" value="1"/>
</dbReference>
<evidence type="ECO:0000256" key="4">
    <source>
        <dbReference type="ARBA" id="ARBA00022691"/>
    </source>
</evidence>
<dbReference type="GO" id="GO:0042054">
    <property type="term" value="F:histone methyltransferase activity"/>
    <property type="evidence" value="ECO:0007669"/>
    <property type="project" value="TreeGrafter"/>
</dbReference>
<evidence type="ECO:0000256" key="3">
    <source>
        <dbReference type="ARBA" id="ARBA00022679"/>
    </source>
</evidence>
<dbReference type="PROSITE" id="PS51678">
    <property type="entry name" value="SAM_MT_PRMT"/>
    <property type="match status" value="1"/>
</dbReference>
<comment type="catalytic activity">
    <reaction evidence="5">
        <text>L-arginyl-[protein] + S-adenosyl-L-methionine = N(omega)-methyl-L-arginyl-[protein] + S-adenosyl-L-homocysteine + H(+)</text>
        <dbReference type="Rhea" id="RHEA:48100"/>
        <dbReference type="Rhea" id="RHEA-COMP:10532"/>
        <dbReference type="Rhea" id="RHEA-COMP:11990"/>
        <dbReference type="ChEBI" id="CHEBI:15378"/>
        <dbReference type="ChEBI" id="CHEBI:29965"/>
        <dbReference type="ChEBI" id="CHEBI:57856"/>
        <dbReference type="ChEBI" id="CHEBI:59789"/>
        <dbReference type="ChEBI" id="CHEBI:65280"/>
    </reaction>
    <physiologicalReaction direction="left-to-right" evidence="5">
        <dbReference type="Rhea" id="RHEA:48101"/>
    </physiologicalReaction>
</comment>
<dbReference type="GO" id="GO:0005634">
    <property type="term" value="C:nucleus"/>
    <property type="evidence" value="ECO:0007669"/>
    <property type="project" value="TreeGrafter"/>
</dbReference>
<accession>A0A1B6GLP0</accession>
<dbReference type="PANTHER" id="PTHR11006">
    <property type="entry name" value="PROTEIN ARGININE N-METHYLTRANSFERASE"/>
    <property type="match status" value="1"/>
</dbReference>
<gene>
    <name evidence="9" type="ORF">g.47703</name>
</gene>
<sequence>MEMDNIVRRSRCRGSSSAQGTGRYNSIDEMCDSLTNSEMPQTMNGQPQSSAHLLSPGPLMTRMAPTFVDESAALTHPDQMTSGDYYYDSYAHYGIHEEMLKDEVRTRTYMNAILDNRHLFKDKVVIDVGCGTGILSLFAAKAGAAKVYAIECSNIVEYTRKIVSLNGFDNVITVIKGKAEEIELPDGVEKVDIIISEWMGYCLFYESMLDTIIFARNKWLRENGLLFPDRVSIYLAAIEDIEYKRQKINFWDDVYGFNMSPIGEIAIQEPLVDFVDGKQVVTNSSLLREVNLYKIQLEDIDFSSDFQLTCRRNDYVQAVFAFFSVDFTHCHRPMCFTTAAEAPATHWKQTIFYFRDYLTVKKGELIYGVFKMRKNKRNKRDLDFEIGIQFQGEYCVKNETCSFRMR</sequence>
<protein>
    <recommendedName>
        <fullName evidence="1">type I protein arginine methyltransferase</fullName>
        <ecNumber evidence="1">2.1.1.319</ecNumber>
    </recommendedName>
</protein>
<dbReference type="GO" id="GO:0035242">
    <property type="term" value="F:protein-arginine omega-N asymmetric methyltransferase activity"/>
    <property type="evidence" value="ECO:0007669"/>
    <property type="project" value="UniProtKB-EC"/>
</dbReference>
<dbReference type="InterPro" id="IPR025799">
    <property type="entry name" value="Arg_MeTrfase"/>
</dbReference>
<dbReference type="EMBL" id="GECZ01006448">
    <property type="protein sequence ID" value="JAS63321.1"/>
    <property type="molecule type" value="Transcribed_RNA"/>
</dbReference>
<organism evidence="9">
    <name type="scientific">Cuerna arida</name>
    <dbReference type="NCBI Taxonomy" id="1464854"/>
    <lineage>
        <taxon>Eukaryota</taxon>
        <taxon>Metazoa</taxon>
        <taxon>Ecdysozoa</taxon>
        <taxon>Arthropoda</taxon>
        <taxon>Hexapoda</taxon>
        <taxon>Insecta</taxon>
        <taxon>Pterygota</taxon>
        <taxon>Neoptera</taxon>
        <taxon>Paraneoptera</taxon>
        <taxon>Hemiptera</taxon>
        <taxon>Auchenorrhyncha</taxon>
        <taxon>Membracoidea</taxon>
        <taxon>Cicadellidae</taxon>
        <taxon>Cicadellinae</taxon>
        <taxon>Proconiini</taxon>
        <taxon>Cuerna</taxon>
    </lineage>
</organism>
<evidence type="ECO:0000256" key="7">
    <source>
        <dbReference type="SAM" id="MobiDB-lite"/>
    </source>
</evidence>
<dbReference type="Gene3D" id="3.40.50.150">
    <property type="entry name" value="Vaccinia Virus protein VP39"/>
    <property type="match status" value="1"/>
</dbReference>
<feature type="domain" description="Protein arginine N-methyltransferase" evidence="8">
    <location>
        <begin position="230"/>
        <end position="392"/>
    </location>
</feature>
<dbReference type="GO" id="GO:0032259">
    <property type="term" value="P:methylation"/>
    <property type="evidence" value="ECO:0007669"/>
    <property type="project" value="UniProtKB-KW"/>
</dbReference>
<dbReference type="Pfam" id="PF06325">
    <property type="entry name" value="PrmA"/>
    <property type="match status" value="1"/>
</dbReference>
<dbReference type="InterPro" id="IPR055135">
    <property type="entry name" value="PRMT_dom"/>
</dbReference>
<evidence type="ECO:0000256" key="2">
    <source>
        <dbReference type="ARBA" id="ARBA00022603"/>
    </source>
</evidence>